<dbReference type="Proteomes" id="UP000663882">
    <property type="component" value="Unassembled WGS sequence"/>
</dbReference>
<dbReference type="InterPro" id="IPR026847">
    <property type="entry name" value="VPS13"/>
</dbReference>
<evidence type="ECO:0000313" key="4">
    <source>
        <dbReference type="EMBL" id="CAF1201563.1"/>
    </source>
</evidence>
<dbReference type="EMBL" id="CAJNOO010001210">
    <property type="protein sequence ID" value="CAF1115272.1"/>
    <property type="molecule type" value="Genomic_DNA"/>
</dbReference>
<accession>A0A814WHJ1</accession>
<dbReference type="PANTHER" id="PTHR16166">
    <property type="entry name" value="VACUOLAR PROTEIN SORTING-ASSOCIATED PROTEIN VPS13"/>
    <property type="match status" value="1"/>
</dbReference>
<comment type="similarity">
    <text evidence="1">Belongs to the VPS13 family.</text>
</comment>
<dbReference type="AlphaFoldDB" id="A0A814WHJ1"/>
<sequence length="290" mass="31778">MEGPVEFIEGIAIGTQNLVASAVGGVAGATSKITGVASKGLATLTFDEDYEKARIARKEVSGHRVSDVVLSGKNVGKDIVHGITGVVKKPMAGAKETGARGFVKGLGKGFLGLIARPASGIADFASTSLDLIKRIAVHEEVVHRVRSPRHVGRDGIVRPSTAHERRGFYILHILDNEKHTKSDSYIAHIDCSEDPPTWLMATSQRLLFLTGTSTSSNVYKVEWDCHYKELKEPPVVKFQPNEIQIVFKEPKLLGLIKKDEPHEETVPYRNTGEARYIVDKITQVMRAMEL</sequence>
<evidence type="ECO:0000256" key="1">
    <source>
        <dbReference type="ARBA" id="ARBA00006545"/>
    </source>
</evidence>
<dbReference type="PANTHER" id="PTHR16166:SF93">
    <property type="entry name" value="INTERMEMBRANE LIPID TRANSFER PROTEIN VPS13"/>
    <property type="match status" value="1"/>
</dbReference>
<name>A0A814WHJ1_9BILA</name>
<dbReference type="Proteomes" id="UP000663889">
    <property type="component" value="Unassembled WGS sequence"/>
</dbReference>
<dbReference type="EMBL" id="CAJNOU010001420">
    <property type="protein sequence ID" value="CAF1201563.1"/>
    <property type="molecule type" value="Genomic_DNA"/>
</dbReference>
<gene>
    <name evidence="3" type="ORF">RFH988_LOCUS20056</name>
    <name evidence="4" type="ORF">SEV965_LOCUS21175</name>
</gene>
<dbReference type="OrthoDB" id="428159at2759"/>
<dbReference type="GO" id="GO:0045053">
    <property type="term" value="P:protein retention in Golgi apparatus"/>
    <property type="evidence" value="ECO:0007669"/>
    <property type="project" value="TreeGrafter"/>
</dbReference>
<feature type="domain" description="Intermembrane lipid transfer protein VPS13-like C-terminal" evidence="2">
    <location>
        <begin position="145"/>
        <end position="257"/>
    </location>
</feature>
<dbReference type="Pfam" id="PF25037">
    <property type="entry name" value="VPS13_C"/>
    <property type="match status" value="1"/>
</dbReference>
<evidence type="ECO:0000313" key="5">
    <source>
        <dbReference type="Proteomes" id="UP000663889"/>
    </source>
</evidence>
<evidence type="ECO:0000259" key="2">
    <source>
        <dbReference type="Pfam" id="PF25037"/>
    </source>
</evidence>
<reference evidence="4" key="1">
    <citation type="submission" date="2021-02" db="EMBL/GenBank/DDBJ databases">
        <authorList>
            <person name="Nowell W R."/>
        </authorList>
    </citation>
    <scope>NUCLEOTIDE SEQUENCE</scope>
</reference>
<dbReference type="GO" id="GO:0006623">
    <property type="term" value="P:protein targeting to vacuole"/>
    <property type="evidence" value="ECO:0007669"/>
    <property type="project" value="TreeGrafter"/>
</dbReference>
<proteinExistence type="inferred from homology"/>
<organism evidence="4 5">
    <name type="scientific">Rotaria sordida</name>
    <dbReference type="NCBI Taxonomy" id="392033"/>
    <lineage>
        <taxon>Eukaryota</taxon>
        <taxon>Metazoa</taxon>
        <taxon>Spiralia</taxon>
        <taxon>Gnathifera</taxon>
        <taxon>Rotifera</taxon>
        <taxon>Eurotatoria</taxon>
        <taxon>Bdelloidea</taxon>
        <taxon>Philodinida</taxon>
        <taxon>Philodinidae</taxon>
        <taxon>Rotaria</taxon>
    </lineage>
</organism>
<dbReference type="InterPro" id="IPR056748">
    <property type="entry name" value="VPS13-like_C"/>
</dbReference>
<protein>
    <recommendedName>
        <fullName evidence="2">Intermembrane lipid transfer protein VPS13-like C-terminal domain-containing protein</fullName>
    </recommendedName>
</protein>
<evidence type="ECO:0000313" key="3">
    <source>
        <dbReference type="EMBL" id="CAF1115272.1"/>
    </source>
</evidence>
<comment type="caution">
    <text evidence="4">The sequence shown here is derived from an EMBL/GenBank/DDBJ whole genome shotgun (WGS) entry which is preliminary data.</text>
</comment>